<evidence type="ECO:0000313" key="2">
    <source>
        <dbReference type="EMBL" id="CAB4825496.1"/>
    </source>
</evidence>
<keyword evidence="1" id="KW-0472">Membrane</keyword>
<name>A0A6J6ZY24_9ZZZZ</name>
<organism evidence="2">
    <name type="scientific">freshwater metagenome</name>
    <dbReference type="NCBI Taxonomy" id="449393"/>
    <lineage>
        <taxon>unclassified sequences</taxon>
        <taxon>metagenomes</taxon>
        <taxon>ecological metagenomes</taxon>
    </lineage>
</organism>
<feature type="transmembrane region" description="Helical" evidence="1">
    <location>
        <begin position="63"/>
        <end position="86"/>
    </location>
</feature>
<evidence type="ECO:0000256" key="1">
    <source>
        <dbReference type="SAM" id="Phobius"/>
    </source>
</evidence>
<accession>A0A6J6ZY24</accession>
<keyword evidence="1" id="KW-1133">Transmembrane helix</keyword>
<feature type="transmembrane region" description="Helical" evidence="1">
    <location>
        <begin position="93"/>
        <end position="112"/>
    </location>
</feature>
<dbReference type="EMBL" id="CAFABK010000013">
    <property type="protein sequence ID" value="CAB4825496.1"/>
    <property type="molecule type" value="Genomic_DNA"/>
</dbReference>
<keyword evidence="1" id="KW-0812">Transmembrane</keyword>
<feature type="transmembrane region" description="Helical" evidence="1">
    <location>
        <begin position="32"/>
        <end position="57"/>
    </location>
</feature>
<proteinExistence type="predicted"/>
<sequence>MTGWYATSIIVIALIFACWGLILILRNRRPDLFLAAGGVLIELLVIGFLVGGIVQMISSDRDFARAEFVCYLITCTAILPAAFIWARSEKSRAGLAVIIVAYLVLPILIIRVQQVWAGSGV</sequence>
<dbReference type="AlphaFoldDB" id="A0A6J6ZY24"/>
<gene>
    <name evidence="2" type="ORF">UFOPK3204_00460</name>
</gene>
<reference evidence="2" key="1">
    <citation type="submission" date="2020-05" db="EMBL/GenBank/DDBJ databases">
        <authorList>
            <person name="Chiriac C."/>
            <person name="Salcher M."/>
            <person name="Ghai R."/>
            <person name="Kavagutti S V."/>
        </authorList>
    </citation>
    <scope>NUCLEOTIDE SEQUENCE</scope>
</reference>
<protein>
    <submittedName>
        <fullName evidence="2">Unannotated protein</fullName>
    </submittedName>
</protein>
<feature type="transmembrane region" description="Helical" evidence="1">
    <location>
        <begin position="6"/>
        <end position="25"/>
    </location>
</feature>